<evidence type="ECO:0000256" key="1">
    <source>
        <dbReference type="SAM" id="MobiDB-lite"/>
    </source>
</evidence>
<dbReference type="AlphaFoldDB" id="W1YP46"/>
<evidence type="ECO:0000313" key="2">
    <source>
        <dbReference type="EMBL" id="ETJ43520.1"/>
    </source>
</evidence>
<protein>
    <submittedName>
        <fullName evidence="2">Sec-independent protein translocase protein TatA/E</fullName>
    </submittedName>
</protein>
<feature type="non-terminal residue" evidence="2">
    <location>
        <position position="1"/>
    </location>
</feature>
<name>W1YP46_9ZZZZ</name>
<feature type="compositionally biased region" description="Low complexity" evidence="1">
    <location>
        <begin position="8"/>
        <end position="39"/>
    </location>
</feature>
<sequence length="48" mass="5119">LREEDDPAATVQPPAQIQQPQQGTYYTQPTQPGQAAPQQNADGSTPQA</sequence>
<dbReference type="EMBL" id="AZMM01002476">
    <property type="protein sequence ID" value="ETJ43520.1"/>
    <property type="molecule type" value="Genomic_DNA"/>
</dbReference>
<proteinExistence type="predicted"/>
<comment type="caution">
    <text evidence="2">The sequence shown here is derived from an EMBL/GenBank/DDBJ whole genome shotgun (WGS) entry which is preliminary data.</text>
</comment>
<accession>W1YP46</accession>
<gene>
    <name evidence="2" type="ORF">Q604_UNBC02476G0001</name>
</gene>
<feature type="region of interest" description="Disordered" evidence="1">
    <location>
        <begin position="1"/>
        <end position="48"/>
    </location>
</feature>
<reference evidence="2" key="1">
    <citation type="submission" date="2013-12" db="EMBL/GenBank/DDBJ databases">
        <title>A Varibaculum cambriense genome reconstructed from a premature infant gut community with otherwise low bacterial novelty that shifts toward anaerobic metabolism during the third week of life.</title>
        <authorList>
            <person name="Brown C.T."/>
            <person name="Sharon I."/>
            <person name="Thomas B.C."/>
            <person name="Castelle C.J."/>
            <person name="Morowitz M.J."/>
            <person name="Banfield J.F."/>
        </authorList>
    </citation>
    <scope>NUCLEOTIDE SEQUENCE</scope>
</reference>
<organism evidence="2">
    <name type="scientific">human gut metagenome</name>
    <dbReference type="NCBI Taxonomy" id="408170"/>
    <lineage>
        <taxon>unclassified sequences</taxon>
        <taxon>metagenomes</taxon>
        <taxon>organismal metagenomes</taxon>
    </lineage>
</organism>